<dbReference type="KEGG" id="mfu:LILAB_36345"/>
<gene>
    <name evidence="1" type="ordered locus">LILAB_36345</name>
</gene>
<dbReference type="STRING" id="483219.LILAB_36345"/>
<dbReference type="EMBL" id="CP002830">
    <property type="protein sequence ID" value="AEI69144.1"/>
    <property type="molecule type" value="Genomic_DNA"/>
</dbReference>
<organism evidence="1 2">
    <name type="scientific">Myxococcus fulvus (strain ATCC BAA-855 / HW-1)</name>
    <dbReference type="NCBI Taxonomy" id="483219"/>
    <lineage>
        <taxon>Bacteria</taxon>
        <taxon>Pseudomonadati</taxon>
        <taxon>Myxococcota</taxon>
        <taxon>Myxococcia</taxon>
        <taxon>Myxococcales</taxon>
        <taxon>Cystobacterineae</taxon>
        <taxon>Myxococcaceae</taxon>
        <taxon>Myxococcus</taxon>
    </lineage>
</organism>
<dbReference type="AlphaFoldDB" id="F8CPK4"/>
<keyword evidence="1" id="KW-0449">Lipoprotein</keyword>
<dbReference type="eggNOG" id="ENOG5031789">
    <property type="taxonomic scope" value="Bacteria"/>
</dbReference>
<accession>F8CPK4</accession>
<name>F8CPK4_MYXFH</name>
<dbReference type="Proteomes" id="UP000000488">
    <property type="component" value="Chromosome"/>
</dbReference>
<proteinExistence type="predicted"/>
<dbReference type="HOGENOM" id="CLU_105339_0_0_7"/>
<sequence>MKNFYLAVPLALMMSGCVDNPPALQVFNAYIPDESCAVNQSGAASGGGNLDLSTSQRYLAGFAVRSGFTLSEVEVNGSPVSGEGDATAVYVTHIELTYENQGEGPSLESEVYPTHFAVPSSATSNSLLVIDLLGASATQALVTQVGPGSVASYNIRIRLIGKTVTGSEVESNEIAYPVTVYNSGFSCPAGYMLEFNGPCGGPGGQDGYPPTCEEIPT</sequence>
<reference evidence="1 2" key="1">
    <citation type="journal article" date="2011" name="J. Bacteriol.">
        <title>Genome sequence of the halotolerant marine bacterium Myxococcus fulvus HW-1.</title>
        <authorList>
            <person name="Li Z.F."/>
            <person name="Li X."/>
            <person name="Liu H."/>
            <person name="Liu X."/>
            <person name="Han K."/>
            <person name="Wu Z.H."/>
            <person name="Hu W."/>
            <person name="Li F.F."/>
            <person name="Li Y.Z."/>
        </authorList>
    </citation>
    <scope>NUCLEOTIDE SEQUENCE [LARGE SCALE GENOMIC DNA]</scope>
    <source>
        <strain evidence="2">ATCC BAA-855 / HW-1</strain>
    </source>
</reference>
<dbReference type="PROSITE" id="PS51257">
    <property type="entry name" value="PROKAR_LIPOPROTEIN"/>
    <property type="match status" value="1"/>
</dbReference>
<evidence type="ECO:0000313" key="1">
    <source>
        <dbReference type="EMBL" id="AEI69144.1"/>
    </source>
</evidence>
<evidence type="ECO:0000313" key="2">
    <source>
        <dbReference type="Proteomes" id="UP000000488"/>
    </source>
</evidence>
<protein>
    <submittedName>
        <fullName evidence="1">Putative lipoprotein</fullName>
    </submittedName>
</protein>